<protein>
    <recommendedName>
        <fullName evidence="3">F-box domain-containing protein</fullName>
    </recommendedName>
</protein>
<keyword evidence="2" id="KW-1185">Reference proteome</keyword>
<evidence type="ECO:0000313" key="1">
    <source>
        <dbReference type="EMBL" id="KAK9927742.1"/>
    </source>
</evidence>
<dbReference type="AlphaFoldDB" id="A0AAW1WSY8"/>
<gene>
    <name evidence="1" type="ORF">M0R45_024911</name>
</gene>
<evidence type="ECO:0000313" key="2">
    <source>
        <dbReference type="Proteomes" id="UP001457282"/>
    </source>
</evidence>
<accession>A0AAW1WSY8</accession>
<comment type="caution">
    <text evidence="1">The sequence shown here is derived from an EMBL/GenBank/DDBJ whole genome shotgun (WGS) entry which is preliminary data.</text>
</comment>
<reference evidence="1 2" key="1">
    <citation type="journal article" date="2023" name="G3 (Bethesda)">
        <title>A chromosome-length genome assembly and annotation of blackberry (Rubus argutus, cv. 'Hillquist').</title>
        <authorList>
            <person name="Bruna T."/>
            <person name="Aryal R."/>
            <person name="Dudchenko O."/>
            <person name="Sargent D.J."/>
            <person name="Mead D."/>
            <person name="Buti M."/>
            <person name="Cavallini A."/>
            <person name="Hytonen T."/>
            <person name="Andres J."/>
            <person name="Pham M."/>
            <person name="Weisz D."/>
            <person name="Mascagni F."/>
            <person name="Usai G."/>
            <person name="Natali L."/>
            <person name="Bassil N."/>
            <person name="Fernandez G.E."/>
            <person name="Lomsadze A."/>
            <person name="Armour M."/>
            <person name="Olukolu B."/>
            <person name="Poorten T."/>
            <person name="Britton C."/>
            <person name="Davik J."/>
            <person name="Ashrafi H."/>
            <person name="Aiden E.L."/>
            <person name="Borodovsky M."/>
            <person name="Worthington M."/>
        </authorList>
    </citation>
    <scope>NUCLEOTIDE SEQUENCE [LARGE SCALE GENOMIC DNA]</scope>
    <source>
        <strain evidence="1">PI 553951</strain>
    </source>
</reference>
<organism evidence="1 2">
    <name type="scientific">Rubus argutus</name>
    <name type="common">Southern blackberry</name>
    <dbReference type="NCBI Taxonomy" id="59490"/>
    <lineage>
        <taxon>Eukaryota</taxon>
        <taxon>Viridiplantae</taxon>
        <taxon>Streptophyta</taxon>
        <taxon>Embryophyta</taxon>
        <taxon>Tracheophyta</taxon>
        <taxon>Spermatophyta</taxon>
        <taxon>Magnoliopsida</taxon>
        <taxon>eudicotyledons</taxon>
        <taxon>Gunneridae</taxon>
        <taxon>Pentapetalae</taxon>
        <taxon>rosids</taxon>
        <taxon>fabids</taxon>
        <taxon>Rosales</taxon>
        <taxon>Rosaceae</taxon>
        <taxon>Rosoideae</taxon>
        <taxon>Rosoideae incertae sedis</taxon>
        <taxon>Rubus</taxon>
    </lineage>
</organism>
<sequence>MRHMRKLLATANLTRLGSVSKRCREFCLSTPSLEFSSSETGNRHQQFTLLNSIDRYMIHRGDDKIKYFHVDRNFCAGVSEEGFRMMTWILIAVRCNVEVLQLKLWSREWDSMALELPYCIYL</sequence>
<name>A0AAW1WSY8_RUBAR</name>
<dbReference type="EMBL" id="JBEDUW010000005">
    <property type="protein sequence ID" value="KAK9927742.1"/>
    <property type="molecule type" value="Genomic_DNA"/>
</dbReference>
<evidence type="ECO:0008006" key="3">
    <source>
        <dbReference type="Google" id="ProtNLM"/>
    </source>
</evidence>
<proteinExistence type="predicted"/>
<dbReference type="Proteomes" id="UP001457282">
    <property type="component" value="Unassembled WGS sequence"/>
</dbReference>